<dbReference type="Pfam" id="PF20277">
    <property type="entry name" value="CTD11"/>
    <property type="match status" value="1"/>
</dbReference>
<proteinExistence type="predicted"/>
<keyword evidence="4" id="KW-1185">Reference proteome</keyword>
<dbReference type="AlphaFoldDB" id="A0A4Y3PLI0"/>
<comment type="caution">
    <text evidence="3">The sequence shown here is derived from an EMBL/GenBank/DDBJ whole genome shotgun (WGS) entry which is preliminary data.</text>
</comment>
<dbReference type="InterPro" id="IPR003615">
    <property type="entry name" value="HNH_nuc"/>
</dbReference>
<dbReference type="RefSeq" id="WP_122963494.1">
    <property type="nucleotide sequence ID" value="NZ_BJMH01000009.1"/>
</dbReference>
<dbReference type="Proteomes" id="UP000316882">
    <property type="component" value="Unassembled WGS sequence"/>
</dbReference>
<dbReference type="InterPro" id="IPR046921">
    <property type="entry name" value="ABC-3C_CTD11"/>
</dbReference>
<evidence type="ECO:0000313" key="3">
    <source>
        <dbReference type="EMBL" id="GEB32816.1"/>
    </source>
</evidence>
<evidence type="ECO:0000259" key="2">
    <source>
        <dbReference type="Pfam" id="PF20277"/>
    </source>
</evidence>
<name>A0A4Y3PLI0_BREPA</name>
<reference evidence="3 4" key="1">
    <citation type="submission" date="2019-06" db="EMBL/GenBank/DDBJ databases">
        <title>Whole genome shotgun sequence of Brevibacillus parabrevis NBRC 12334.</title>
        <authorList>
            <person name="Hosoyama A."/>
            <person name="Uohara A."/>
            <person name="Ohji S."/>
            <person name="Ichikawa N."/>
        </authorList>
    </citation>
    <scope>NUCLEOTIDE SEQUENCE [LARGE SCALE GENOMIC DNA]</scope>
    <source>
        <strain evidence="3 4">NBRC 12334</strain>
    </source>
</reference>
<feature type="domain" description="HNH nuclease" evidence="1">
    <location>
        <begin position="24"/>
        <end position="91"/>
    </location>
</feature>
<evidence type="ECO:0000259" key="1">
    <source>
        <dbReference type="Pfam" id="PF13391"/>
    </source>
</evidence>
<feature type="domain" description="ABC-three component systems C-terminal" evidence="2">
    <location>
        <begin position="119"/>
        <end position="250"/>
    </location>
</feature>
<dbReference type="Gene3D" id="1.10.30.50">
    <property type="match status" value="1"/>
</dbReference>
<protein>
    <submittedName>
        <fullName evidence="3">Uncharacterized protein</fullName>
    </submittedName>
</protein>
<dbReference type="EMBL" id="BJMH01000009">
    <property type="protein sequence ID" value="GEB32816.1"/>
    <property type="molecule type" value="Genomic_DNA"/>
</dbReference>
<evidence type="ECO:0000313" key="4">
    <source>
        <dbReference type="Proteomes" id="UP000316882"/>
    </source>
</evidence>
<dbReference type="GeneID" id="87613517"/>
<organism evidence="3 4">
    <name type="scientific">Brevibacillus parabrevis</name>
    <dbReference type="NCBI Taxonomy" id="54914"/>
    <lineage>
        <taxon>Bacteria</taxon>
        <taxon>Bacillati</taxon>
        <taxon>Bacillota</taxon>
        <taxon>Bacilli</taxon>
        <taxon>Bacillales</taxon>
        <taxon>Paenibacillaceae</taxon>
        <taxon>Brevibacillus</taxon>
    </lineage>
</organism>
<sequence>MQDNRREFSQNEKMILFNEVGGYCPFCGDELTHRKNGKIFKSFEVAHIYPANPLPEEVELLKGEIKLSEDVNDLKNVIAACKKCHGLFDNPRTVAEYRKWCRLKQGLIQEAQLKSTYYMFNIESEIRVVLENLQNIDGNIIPLSYDSLKIDQKTNHTLPFILKRKITNDTVDYFDFIRNIFITLDQETPHKFDTLASQIKSFYWKCMQTNESQEYIYNALVEWLFEKTDRYSQRACEIVIAFFVQDCEVFS</sequence>
<accession>A0A4Y3PLI0</accession>
<dbReference type="Pfam" id="PF13391">
    <property type="entry name" value="HNH_2"/>
    <property type="match status" value="1"/>
</dbReference>
<gene>
    <name evidence="3" type="ORF">BPA01_23960</name>
</gene>